<feature type="transmembrane region" description="Helical" evidence="1">
    <location>
        <begin position="471"/>
        <end position="493"/>
    </location>
</feature>
<feature type="transmembrane region" description="Helical" evidence="1">
    <location>
        <begin position="513"/>
        <end position="534"/>
    </location>
</feature>
<sequence>MRSHSRNGRVQQHRASVVHVLRLLIVIGMLLAIRSPSERHDDVGQVPELAMVQGLIPTAQSIDPQADASGLWSVRDEQGRMIGSVTRTLPIAESIVGYRGPSESLIALDTELHVIAVALIHSSDTSEHVEAVQRDSQFFQQFHSWSWGGPPTGQKVDAVSGATLTSLAIAGGVLKRIGGDRPSLVFPDNVAVAEVQQWFPNAARADAMGGRPAMHVIRDSKGQVIGHVIRTGPLADSIDGYQGPTEMLLRLGENPHGPIQAIRIRSSFDNEPYVGYVRDEYGFWPIFEQQTMEQLAEFDLVAAEVEGVSGATMTSMAVAETLVASAKKYQQQEFQPIAEPTTWWQDLVTATRWSLPDIATVAVLIAAVWFRMRGWFRRPWWRRFWLATVVIVIGLWAGNLLSMSLVAGWSAEGVAWRLAPGLTLIALVAFLSPPLSKSNPYCNHLCPHGALQQWIKPSAKSKRKWSPPRRLVRWLSFLPGTMLVVAYVGLVLYPTLDVSSWEPFHAYLFRIAPWGALLLAAGTLVISAFVPMAYCRLGCPTGRLLDHLRRKASSAQIQLADVIAIGLLLFAWSWSWWK</sequence>
<feature type="transmembrane region" description="Helical" evidence="1">
    <location>
        <begin position="384"/>
        <end position="408"/>
    </location>
</feature>
<accession>A0A5C6B657</accession>
<evidence type="ECO:0000259" key="2">
    <source>
        <dbReference type="SMART" id="SM00900"/>
    </source>
</evidence>
<evidence type="ECO:0000313" key="3">
    <source>
        <dbReference type="EMBL" id="TWU07533.1"/>
    </source>
</evidence>
<dbReference type="Proteomes" id="UP000320176">
    <property type="component" value="Unassembled WGS sequence"/>
</dbReference>
<organism evidence="3 4">
    <name type="scientific">Stieleria varia</name>
    <dbReference type="NCBI Taxonomy" id="2528005"/>
    <lineage>
        <taxon>Bacteria</taxon>
        <taxon>Pseudomonadati</taxon>
        <taxon>Planctomycetota</taxon>
        <taxon>Planctomycetia</taxon>
        <taxon>Pirellulales</taxon>
        <taxon>Pirellulaceae</taxon>
        <taxon>Stieleria</taxon>
    </lineage>
</organism>
<gene>
    <name evidence="3" type="primary">rsxG</name>
    <name evidence="3" type="ORF">Pla52n_01060</name>
</gene>
<dbReference type="AlphaFoldDB" id="A0A5C6B657"/>
<dbReference type="SMART" id="SM00900">
    <property type="entry name" value="FMN_bind"/>
    <property type="match status" value="2"/>
</dbReference>
<keyword evidence="1" id="KW-0472">Membrane</keyword>
<evidence type="ECO:0000313" key="4">
    <source>
        <dbReference type="Proteomes" id="UP000320176"/>
    </source>
</evidence>
<feature type="domain" description="FMN-binding" evidence="2">
    <location>
        <begin position="240"/>
        <end position="329"/>
    </location>
</feature>
<keyword evidence="4" id="KW-1185">Reference proteome</keyword>
<dbReference type="EMBL" id="SJPN01000001">
    <property type="protein sequence ID" value="TWU07533.1"/>
    <property type="molecule type" value="Genomic_DNA"/>
</dbReference>
<dbReference type="InterPro" id="IPR007329">
    <property type="entry name" value="FMN-bd"/>
</dbReference>
<dbReference type="OrthoDB" id="235065at2"/>
<dbReference type="Pfam" id="PF04205">
    <property type="entry name" value="FMN_bind"/>
    <property type="match status" value="1"/>
</dbReference>
<feature type="domain" description="FMN-binding" evidence="2">
    <location>
        <begin position="97"/>
        <end position="180"/>
    </location>
</feature>
<comment type="caution">
    <text evidence="3">The sequence shown here is derived from an EMBL/GenBank/DDBJ whole genome shotgun (WGS) entry which is preliminary data.</text>
</comment>
<dbReference type="RefSeq" id="WP_146517745.1">
    <property type="nucleotide sequence ID" value="NZ_CP151726.1"/>
</dbReference>
<reference evidence="3 4" key="1">
    <citation type="submission" date="2019-02" db="EMBL/GenBank/DDBJ databases">
        <title>Deep-cultivation of Planctomycetes and their phenomic and genomic characterization uncovers novel biology.</title>
        <authorList>
            <person name="Wiegand S."/>
            <person name="Jogler M."/>
            <person name="Boedeker C."/>
            <person name="Pinto D."/>
            <person name="Vollmers J."/>
            <person name="Rivas-Marin E."/>
            <person name="Kohn T."/>
            <person name="Peeters S.H."/>
            <person name="Heuer A."/>
            <person name="Rast P."/>
            <person name="Oberbeckmann S."/>
            <person name="Bunk B."/>
            <person name="Jeske O."/>
            <person name="Meyerdierks A."/>
            <person name="Storesund J.E."/>
            <person name="Kallscheuer N."/>
            <person name="Luecker S."/>
            <person name="Lage O.M."/>
            <person name="Pohl T."/>
            <person name="Merkel B.J."/>
            <person name="Hornburger P."/>
            <person name="Mueller R.-W."/>
            <person name="Bruemmer F."/>
            <person name="Labrenz M."/>
            <person name="Spormann A.M."/>
            <person name="Op Den Camp H."/>
            <person name="Overmann J."/>
            <person name="Amann R."/>
            <person name="Jetten M.S.M."/>
            <person name="Mascher T."/>
            <person name="Medema M.H."/>
            <person name="Devos D.P."/>
            <person name="Kaster A.-K."/>
            <person name="Ovreas L."/>
            <person name="Rohde M."/>
            <person name="Galperin M.Y."/>
            <person name="Jogler C."/>
        </authorList>
    </citation>
    <scope>NUCLEOTIDE SEQUENCE [LARGE SCALE GENOMIC DNA]</scope>
    <source>
        <strain evidence="3 4">Pla52n</strain>
    </source>
</reference>
<keyword evidence="1" id="KW-1133">Transmembrane helix</keyword>
<protein>
    <submittedName>
        <fullName evidence="3">Electron transport complex subunit RsxG</fullName>
    </submittedName>
</protein>
<keyword evidence="1" id="KW-0812">Transmembrane</keyword>
<name>A0A5C6B657_9BACT</name>
<feature type="transmembrane region" description="Helical" evidence="1">
    <location>
        <begin position="414"/>
        <end position="431"/>
    </location>
</feature>
<dbReference type="Pfam" id="PF12801">
    <property type="entry name" value="Fer4_5"/>
    <property type="match status" value="2"/>
</dbReference>
<dbReference type="InterPro" id="IPR017896">
    <property type="entry name" value="4Fe4S_Fe-S-bd"/>
</dbReference>
<feature type="transmembrane region" description="Helical" evidence="1">
    <location>
        <begin position="555"/>
        <end position="577"/>
    </location>
</feature>
<proteinExistence type="predicted"/>
<dbReference type="GO" id="GO:0016020">
    <property type="term" value="C:membrane"/>
    <property type="evidence" value="ECO:0007669"/>
    <property type="project" value="InterPro"/>
</dbReference>
<dbReference type="GO" id="GO:0010181">
    <property type="term" value="F:FMN binding"/>
    <property type="evidence" value="ECO:0007669"/>
    <property type="project" value="InterPro"/>
</dbReference>
<evidence type="ECO:0000256" key="1">
    <source>
        <dbReference type="SAM" id="Phobius"/>
    </source>
</evidence>
<feature type="transmembrane region" description="Helical" evidence="1">
    <location>
        <begin position="353"/>
        <end position="372"/>
    </location>
</feature>